<sequence length="101" mass="11914">MYASLPRRQRKRHHRVDEIKVLPLEPSEFCKRWVDMPPEERGYYKVCVKAPAAATGLSERTVQGWGKNFEKRPDYVLNILRKEDILNQIRKLVLPPDAIKE</sequence>
<dbReference type="AlphaFoldDB" id="A0AAV3XH07"/>
<keyword evidence="2" id="KW-1185">Reference proteome</keyword>
<evidence type="ECO:0000313" key="1">
    <source>
        <dbReference type="EMBL" id="GET41180.1"/>
    </source>
</evidence>
<dbReference type="Proteomes" id="UP001050975">
    <property type="component" value="Unassembled WGS sequence"/>
</dbReference>
<organism evidence="1 2">
    <name type="scientific">Microseira wollei NIES-4236</name>
    <dbReference type="NCBI Taxonomy" id="2530354"/>
    <lineage>
        <taxon>Bacteria</taxon>
        <taxon>Bacillati</taxon>
        <taxon>Cyanobacteriota</taxon>
        <taxon>Cyanophyceae</taxon>
        <taxon>Oscillatoriophycideae</taxon>
        <taxon>Aerosakkonematales</taxon>
        <taxon>Aerosakkonemataceae</taxon>
        <taxon>Microseira</taxon>
    </lineage>
</organism>
<protein>
    <recommendedName>
        <fullName evidence="3">XRE family transcriptional regulator</fullName>
    </recommendedName>
</protein>
<proteinExistence type="predicted"/>
<dbReference type="RefSeq" id="WP_226587394.1">
    <property type="nucleotide sequence ID" value="NZ_BLAY01000112.1"/>
</dbReference>
<comment type="caution">
    <text evidence="1">The sequence shown here is derived from an EMBL/GenBank/DDBJ whole genome shotgun (WGS) entry which is preliminary data.</text>
</comment>
<name>A0AAV3XH07_9CYAN</name>
<reference evidence="1" key="1">
    <citation type="submission" date="2019-10" db="EMBL/GenBank/DDBJ databases">
        <title>Draft genome sequece of Microseira wollei NIES-4236.</title>
        <authorList>
            <person name="Yamaguchi H."/>
            <person name="Suzuki S."/>
            <person name="Kawachi M."/>
        </authorList>
    </citation>
    <scope>NUCLEOTIDE SEQUENCE</scope>
    <source>
        <strain evidence="1">NIES-4236</strain>
    </source>
</reference>
<evidence type="ECO:0008006" key="3">
    <source>
        <dbReference type="Google" id="ProtNLM"/>
    </source>
</evidence>
<gene>
    <name evidence="1" type="ORF">MiSe_59920</name>
</gene>
<dbReference type="EMBL" id="BLAY01000112">
    <property type="protein sequence ID" value="GET41180.1"/>
    <property type="molecule type" value="Genomic_DNA"/>
</dbReference>
<accession>A0AAV3XH07</accession>
<evidence type="ECO:0000313" key="2">
    <source>
        <dbReference type="Proteomes" id="UP001050975"/>
    </source>
</evidence>